<dbReference type="GO" id="GO:0044718">
    <property type="term" value="P:siderophore transmembrane transport"/>
    <property type="evidence" value="ECO:0007669"/>
    <property type="project" value="TreeGrafter"/>
</dbReference>
<dbReference type="Pfam" id="PF07715">
    <property type="entry name" value="Plug"/>
    <property type="match status" value="1"/>
</dbReference>
<dbReference type="Proteomes" id="UP000265691">
    <property type="component" value="Unassembled WGS sequence"/>
</dbReference>
<keyword evidence="9" id="KW-0675">Receptor</keyword>
<dbReference type="OrthoDB" id="9764669at2"/>
<keyword evidence="6 13" id="KW-0732">Signal</keyword>
<evidence type="ECO:0000256" key="8">
    <source>
        <dbReference type="ARBA" id="ARBA00023136"/>
    </source>
</evidence>
<evidence type="ECO:0000256" key="1">
    <source>
        <dbReference type="ARBA" id="ARBA00004571"/>
    </source>
</evidence>
<dbReference type="EMBL" id="NRHC01000061">
    <property type="protein sequence ID" value="RIY32299.1"/>
    <property type="molecule type" value="Genomic_DNA"/>
</dbReference>
<dbReference type="Pfam" id="PF00593">
    <property type="entry name" value="TonB_dep_Rec_b-barrel"/>
    <property type="match status" value="1"/>
</dbReference>
<evidence type="ECO:0000256" key="10">
    <source>
        <dbReference type="ARBA" id="ARBA00023237"/>
    </source>
</evidence>
<feature type="domain" description="TonB-dependent receptor-like beta-barrel" evidence="14">
    <location>
        <begin position="265"/>
        <end position="691"/>
    </location>
</feature>
<dbReference type="InterPro" id="IPR037066">
    <property type="entry name" value="Plug_dom_sf"/>
</dbReference>
<dbReference type="InterPro" id="IPR039426">
    <property type="entry name" value="TonB-dep_rcpt-like"/>
</dbReference>
<dbReference type="Gene3D" id="2.40.170.20">
    <property type="entry name" value="TonB-dependent receptor, beta-barrel domain"/>
    <property type="match status" value="1"/>
</dbReference>
<keyword evidence="5 11" id="KW-0812">Transmembrane</keyword>
<comment type="subcellular location">
    <subcellularLocation>
        <location evidence="1 11">Cell outer membrane</location>
        <topology evidence="1 11">Multi-pass membrane protein</topology>
    </subcellularLocation>
</comment>
<comment type="similarity">
    <text evidence="2">Belongs to the TonB-dependent receptor family. Hemoglobin/haptoglobin binding protein subfamily.</text>
</comment>
<dbReference type="GO" id="GO:0009279">
    <property type="term" value="C:cell outer membrane"/>
    <property type="evidence" value="ECO:0007669"/>
    <property type="project" value="UniProtKB-SubCell"/>
</dbReference>
<keyword evidence="7 12" id="KW-0798">TonB box</keyword>
<dbReference type="PANTHER" id="PTHR30069:SF29">
    <property type="entry name" value="HEMOGLOBIN AND HEMOGLOBIN-HAPTOGLOBIN-BINDING PROTEIN 1-RELATED"/>
    <property type="match status" value="1"/>
</dbReference>
<dbReference type="AlphaFoldDB" id="A0A3A1Y4S8"/>
<evidence type="ECO:0000256" key="11">
    <source>
        <dbReference type="PROSITE-ProRule" id="PRU01360"/>
    </source>
</evidence>
<evidence type="ECO:0000256" key="7">
    <source>
        <dbReference type="ARBA" id="ARBA00023077"/>
    </source>
</evidence>
<evidence type="ECO:0000313" key="16">
    <source>
        <dbReference type="EMBL" id="RIY32299.1"/>
    </source>
</evidence>
<dbReference type="InterPro" id="IPR012910">
    <property type="entry name" value="Plug_dom"/>
</dbReference>
<dbReference type="InterPro" id="IPR000531">
    <property type="entry name" value="Beta-barrel_TonB"/>
</dbReference>
<evidence type="ECO:0000256" key="13">
    <source>
        <dbReference type="SAM" id="SignalP"/>
    </source>
</evidence>
<evidence type="ECO:0000256" key="9">
    <source>
        <dbReference type="ARBA" id="ARBA00023170"/>
    </source>
</evidence>
<dbReference type="InterPro" id="IPR036942">
    <property type="entry name" value="Beta-barrel_TonB_sf"/>
</dbReference>
<accession>A0A3A1Y4S8</accession>
<evidence type="ECO:0000256" key="2">
    <source>
        <dbReference type="ARBA" id="ARBA00008143"/>
    </source>
</evidence>
<dbReference type="SUPFAM" id="SSF56935">
    <property type="entry name" value="Porins"/>
    <property type="match status" value="1"/>
</dbReference>
<evidence type="ECO:0008006" key="18">
    <source>
        <dbReference type="Google" id="ProtNLM"/>
    </source>
</evidence>
<dbReference type="RefSeq" id="WP_119525295.1">
    <property type="nucleotide sequence ID" value="NZ_NRHC01000061.1"/>
</dbReference>
<organism evidence="16 17">
    <name type="scientific">Psittacicella hinzii</name>
    <dbReference type="NCBI Taxonomy" id="2028575"/>
    <lineage>
        <taxon>Bacteria</taxon>
        <taxon>Pseudomonadati</taxon>
        <taxon>Pseudomonadota</taxon>
        <taxon>Gammaproteobacteria</taxon>
        <taxon>Pasteurellales</taxon>
        <taxon>Psittacicellaceae</taxon>
        <taxon>Psittacicella</taxon>
    </lineage>
</organism>
<proteinExistence type="inferred from homology"/>
<name>A0A3A1Y4S8_9GAMM</name>
<reference evidence="16 17" key="1">
    <citation type="submission" date="2017-08" db="EMBL/GenBank/DDBJ databases">
        <title>Reclassification of Bisgaard taxon 37 and 44.</title>
        <authorList>
            <person name="Christensen H."/>
        </authorList>
    </citation>
    <scope>NUCLEOTIDE SEQUENCE [LARGE SCALE GENOMIC DNA]</scope>
    <source>
        <strain evidence="16 17">B96_3</strain>
    </source>
</reference>
<dbReference type="Gene3D" id="2.170.130.10">
    <property type="entry name" value="TonB-dependent receptor, plug domain"/>
    <property type="match status" value="1"/>
</dbReference>
<feature type="chain" id="PRO_5017370812" description="TonB-dependent receptor" evidence="13">
    <location>
        <begin position="22"/>
        <end position="728"/>
    </location>
</feature>
<evidence type="ECO:0000256" key="12">
    <source>
        <dbReference type="RuleBase" id="RU003357"/>
    </source>
</evidence>
<dbReference type="PROSITE" id="PS52016">
    <property type="entry name" value="TONB_DEPENDENT_REC_3"/>
    <property type="match status" value="1"/>
</dbReference>
<evidence type="ECO:0000313" key="17">
    <source>
        <dbReference type="Proteomes" id="UP000265691"/>
    </source>
</evidence>
<evidence type="ECO:0000259" key="15">
    <source>
        <dbReference type="Pfam" id="PF07715"/>
    </source>
</evidence>
<evidence type="ECO:0000256" key="5">
    <source>
        <dbReference type="ARBA" id="ARBA00022692"/>
    </source>
</evidence>
<gene>
    <name evidence="16" type="ORF">CKF54_05160</name>
</gene>
<dbReference type="PANTHER" id="PTHR30069">
    <property type="entry name" value="TONB-DEPENDENT OUTER MEMBRANE RECEPTOR"/>
    <property type="match status" value="1"/>
</dbReference>
<sequence length="728" mass="81338">MRMTSLALGMMSLGFSAVALAEGTATNLTTIVVTGTQTTTSAIPGKTNETVDASLTLRNFVTNVPGVTFNLADNNVYEAPVIRGIGGMQDDFGVGTERVGMSLDGIPLPFSYKFGHDDAKGLNYFDTANLKGFEVYRGPTFNNSFTNLAGHLSLKTIDPEDVLLANRSLGAQTRLSYDDRYETWMVNNVVAFKSASTGLAGLVSYTRRNEHEAQVEDPDIYAKMNKFRVANKDIFAKLRWDINEDHRLTLSGGKYESTYLSEAKTARFSAGRGWQSNANERWYFSLSGEHFVNTFFADKITWLYGRQSASTALDVYNYNPLFMSYYMLGTVTTTQKQKGQYANLALTKLFNLSQNVGSRLEYGVSWSQDRVSHVKDNKTQLNLPVGSSTTANAVTYFPPTTLARKGVFASNRFTLKQYNVAITPSVKYDALRANADYSNKGILEKTEGRTPGYVAANPTKKYNAWSWGLNLDWQATEKSELSFMVSQATRLPSFTELFPSTYFHWEAVPNPNLAPERATSYSLSWAFNGDYYKHNLTLSHTRFKNMIDLACANVTASNECTAKIMVNNDDPTVINAIEYTGAYELAGLYKGLKGWSVSTTLAWAKGKNTKTGEGVSRVVPFGGNFNLSYRQENFNTFLRLNFNKAKKSKYIGVDPIYGGYAAPVPGWATLDYGFYLTPNERLTIGFMLYNLLDKTYQTWESVGDLHGTERDNYWQPNRSFAINLSYKF</sequence>
<protein>
    <recommendedName>
        <fullName evidence="18">TonB-dependent receptor</fullName>
    </recommendedName>
</protein>
<evidence type="ECO:0000256" key="4">
    <source>
        <dbReference type="ARBA" id="ARBA00022452"/>
    </source>
</evidence>
<evidence type="ECO:0000256" key="6">
    <source>
        <dbReference type="ARBA" id="ARBA00022729"/>
    </source>
</evidence>
<keyword evidence="3 11" id="KW-0813">Transport</keyword>
<keyword evidence="10 11" id="KW-0998">Cell outer membrane</keyword>
<dbReference type="GO" id="GO:0015344">
    <property type="term" value="F:siderophore uptake transmembrane transporter activity"/>
    <property type="evidence" value="ECO:0007669"/>
    <property type="project" value="TreeGrafter"/>
</dbReference>
<keyword evidence="8 11" id="KW-0472">Membrane</keyword>
<evidence type="ECO:0000259" key="14">
    <source>
        <dbReference type="Pfam" id="PF00593"/>
    </source>
</evidence>
<keyword evidence="17" id="KW-1185">Reference proteome</keyword>
<feature type="domain" description="TonB-dependent receptor plug" evidence="15">
    <location>
        <begin position="37"/>
        <end position="140"/>
    </location>
</feature>
<comment type="caution">
    <text evidence="16">The sequence shown here is derived from an EMBL/GenBank/DDBJ whole genome shotgun (WGS) entry which is preliminary data.</text>
</comment>
<feature type="signal peptide" evidence="13">
    <location>
        <begin position="1"/>
        <end position="21"/>
    </location>
</feature>
<evidence type="ECO:0000256" key="3">
    <source>
        <dbReference type="ARBA" id="ARBA00022448"/>
    </source>
</evidence>
<keyword evidence="4 11" id="KW-1134">Transmembrane beta strand</keyword>